<sequence>MAIVIEDGRKLTRREELECEIALLIEESVRSDQDVSPFELAGLILELIEEETGSTFNG</sequence>
<evidence type="ECO:0000313" key="2">
    <source>
        <dbReference type="Proteomes" id="UP001235269"/>
    </source>
</evidence>
<accession>A0ABU0IAA6</accession>
<dbReference type="Proteomes" id="UP001235269">
    <property type="component" value="Unassembled WGS sequence"/>
</dbReference>
<reference evidence="1 2" key="1">
    <citation type="submission" date="2023-07" db="EMBL/GenBank/DDBJ databases">
        <title>Genomic Encyclopedia of Type Strains, Phase IV (KMG-IV): sequencing the most valuable type-strain genomes for metagenomic binning, comparative biology and taxonomic classification.</title>
        <authorList>
            <person name="Goeker M."/>
        </authorList>
    </citation>
    <scope>NUCLEOTIDE SEQUENCE [LARGE SCALE GENOMIC DNA]</scope>
    <source>
        <strain evidence="1 2">DSM 100301</strain>
    </source>
</reference>
<comment type="caution">
    <text evidence="1">The sequence shown here is derived from an EMBL/GenBank/DDBJ whole genome shotgun (WGS) entry which is preliminary data.</text>
</comment>
<dbReference type="RefSeq" id="WP_307157346.1">
    <property type="nucleotide sequence ID" value="NZ_JAUSWH010000003.1"/>
</dbReference>
<keyword evidence="2" id="KW-1185">Reference proteome</keyword>
<dbReference type="EMBL" id="JAUSWH010000003">
    <property type="protein sequence ID" value="MDQ0455160.1"/>
    <property type="molecule type" value="Genomic_DNA"/>
</dbReference>
<organism evidence="1 2">
    <name type="scientific">Rhizobium paknamense</name>
    <dbReference type="NCBI Taxonomy" id="1206817"/>
    <lineage>
        <taxon>Bacteria</taxon>
        <taxon>Pseudomonadati</taxon>
        <taxon>Pseudomonadota</taxon>
        <taxon>Alphaproteobacteria</taxon>
        <taxon>Hyphomicrobiales</taxon>
        <taxon>Rhizobiaceae</taxon>
        <taxon>Rhizobium/Agrobacterium group</taxon>
        <taxon>Rhizobium</taxon>
    </lineage>
</organism>
<name>A0ABU0IAA6_9HYPH</name>
<protein>
    <submittedName>
        <fullName evidence="1">Uncharacterized protein</fullName>
    </submittedName>
</protein>
<proteinExistence type="predicted"/>
<gene>
    <name evidence="1" type="ORF">QO005_001490</name>
</gene>
<evidence type="ECO:0000313" key="1">
    <source>
        <dbReference type="EMBL" id="MDQ0455160.1"/>
    </source>
</evidence>